<dbReference type="GO" id="GO:0046872">
    <property type="term" value="F:metal ion binding"/>
    <property type="evidence" value="ECO:0007669"/>
    <property type="project" value="UniProtKB-KW"/>
</dbReference>
<comment type="function">
    <text evidence="3">Removes the formyl group from the N-terminal Met of newly synthesized proteins.</text>
</comment>
<dbReference type="Gene3D" id="3.90.45.10">
    <property type="entry name" value="Peptide deformylase"/>
    <property type="match status" value="1"/>
</dbReference>
<evidence type="ECO:0000313" key="5">
    <source>
        <dbReference type="Proteomes" id="UP001162131"/>
    </source>
</evidence>
<dbReference type="AlphaFoldDB" id="A0AAU9IU37"/>
<keyword evidence="5" id="KW-1185">Reference proteome</keyword>
<dbReference type="Pfam" id="PF01327">
    <property type="entry name" value="Pep_deformylase"/>
    <property type="match status" value="1"/>
</dbReference>
<dbReference type="PANTHER" id="PTHR10458:SF22">
    <property type="entry name" value="PEPTIDE DEFORMYLASE"/>
    <property type="match status" value="1"/>
</dbReference>
<evidence type="ECO:0000256" key="3">
    <source>
        <dbReference type="RuleBase" id="RU362111"/>
    </source>
</evidence>
<dbReference type="EMBL" id="CAJZBQ010000016">
    <property type="protein sequence ID" value="CAG9316643.1"/>
    <property type="molecule type" value="Genomic_DNA"/>
</dbReference>
<dbReference type="InterPro" id="IPR036821">
    <property type="entry name" value="Peptide_deformylase_sf"/>
</dbReference>
<keyword evidence="3" id="KW-0378">Hydrolase</keyword>
<dbReference type="Proteomes" id="UP001162131">
    <property type="component" value="Unassembled WGS sequence"/>
</dbReference>
<proteinExistence type="inferred from homology"/>
<evidence type="ECO:0000256" key="2">
    <source>
        <dbReference type="ARBA" id="ARBA00012175"/>
    </source>
</evidence>
<dbReference type="PANTHER" id="PTHR10458">
    <property type="entry name" value="PEPTIDE DEFORMYLASE"/>
    <property type="match status" value="1"/>
</dbReference>
<comment type="similarity">
    <text evidence="1 3">Belongs to the polypeptide deformylase family.</text>
</comment>
<protein>
    <recommendedName>
        <fullName evidence="2 3">Peptide deformylase</fullName>
        <ecNumber evidence="2 3">3.5.1.88</ecNumber>
    </recommendedName>
</protein>
<evidence type="ECO:0000256" key="1">
    <source>
        <dbReference type="ARBA" id="ARBA00010759"/>
    </source>
</evidence>
<dbReference type="PRINTS" id="PR01576">
    <property type="entry name" value="PDEFORMYLASE"/>
</dbReference>
<name>A0AAU9IU37_9CILI</name>
<dbReference type="SUPFAM" id="SSF56420">
    <property type="entry name" value="Peptide deformylase"/>
    <property type="match status" value="1"/>
</dbReference>
<sequence>MSHLKKLSDRLAEKLAPSVQDILVCRKSNKSDPLQNKSFKVNALSKKITNFYIPSLCMTAAHHGLASLSAVQIGYPYAFFAVLKVLVDDKWNGYIATPDDYKIYFNPAYSGKFEKKLYGEECMSCPNIIAEVYRTNKIDVEYTNISWETVTERLYGFEARVFQHECDHLIGELITNLSRSEGRWKEKQEFKKTEMGKVIEEYNSKMEADKKIFAQMYKENPEFKKKFDAAEDKEKLIHEIVVTKELQEEIVEKLKNAQNLDLKNYTKNKK</sequence>
<dbReference type="EC" id="3.5.1.88" evidence="2 3"/>
<evidence type="ECO:0000313" key="4">
    <source>
        <dbReference type="EMBL" id="CAG9316643.1"/>
    </source>
</evidence>
<comment type="caution">
    <text evidence="4">The sequence shown here is derived from an EMBL/GenBank/DDBJ whole genome shotgun (WGS) entry which is preliminary data.</text>
</comment>
<dbReference type="GO" id="GO:0042586">
    <property type="term" value="F:peptide deformylase activity"/>
    <property type="evidence" value="ECO:0007669"/>
    <property type="project" value="UniProtKB-EC"/>
</dbReference>
<accession>A0AAU9IU37</accession>
<reference evidence="4" key="1">
    <citation type="submission" date="2021-09" db="EMBL/GenBank/DDBJ databases">
        <authorList>
            <consortium name="AG Swart"/>
            <person name="Singh M."/>
            <person name="Singh A."/>
            <person name="Seah K."/>
            <person name="Emmerich C."/>
        </authorList>
    </citation>
    <scope>NUCLEOTIDE SEQUENCE</scope>
    <source>
        <strain evidence="4">ATCC30299</strain>
    </source>
</reference>
<comment type="catalytic activity">
    <reaction evidence="3">
        <text>N-terminal N-formyl-L-methionyl-[peptide] + H2O = N-terminal L-methionyl-[peptide] + formate</text>
        <dbReference type="Rhea" id="RHEA:24420"/>
        <dbReference type="Rhea" id="RHEA-COMP:10639"/>
        <dbReference type="Rhea" id="RHEA-COMP:10640"/>
        <dbReference type="ChEBI" id="CHEBI:15377"/>
        <dbReference type="ChEBI" id="CHEBI:15740"/>
        <dbReference type="ChEBI" id="CHEBI:49298"/>
        <dbReference type="ChEBI" id="CHEBI:64731"/>
        <dbReference type="EC" id="3.5.1.88"/>
    </reaction>
</comment>
<keyword evidence="3" id="KW-0648">Protein biosynthesis</keyword>
<keyword evidence="3" id="KW-0479">Metal-binding</keyword>
<gene>
    <name evidence="4" type="ORF">BSTOLATCC_MIC16751</name>
</gene>
<organism evidence="4 5">
    <name type="scientific">Blepharisma stoltei</name>
    <dbReference type="NCBI Taxonomy" id="1481888"/>
    <lineage>
        <taxon>Eukaryota</taxon>
        <taxon>Sar</taxon>
        <taxon>Alveolata</taxon>
        <taxon>Ciliophora</taxon>
        <taxon>Postciliodesmatophora</taxon>
        <taxon>Heterotrichea</taxon>
        <taxon>Heterotrichida</taxon>
        <taxon>Blepharismidae</taxon>
        <taxon>Blepharisma</taxon>
    </lineage>
</organism>
<dbReference type="GO" id="GO:0006412">
    <property type="term" value="P:translation"/>
    <property type="evidence" value="ECO:0007669"/>
    <property type="project" value="UniProtKB-KW"/>
</dbReference>
<dbReference type="InterPro" id="IPR023635">
    <property type="entry name" value="Peptide_deformylase"/>
</dbReference>